<dbReference type="PROSITE" id="PS00839">
    <property type="entry name" value="SUMT_1"/>
    <property type="match status" value="1"/>
</dbReference>
<keyword evidence="3" id="KW-0489">Methyltransferase</keyword>
<dbReference type="GO" id="GO:0004851">
    <property type="term" value="F:uroporphyrin-III C-methyltransferase activity"/>
    <property type="evidence" value="ECO:0007669"/>
    <property type="project" value="UniProtKB-EC"/>
</dbReference>
<dbReference type="PANTHER" id="PTHR45790">
    <property type="entry name" value="SIROHEME SYNTHASE-RELATED"/>
    <property type="match status" value="1"/>
</dbReference>
<dbReference type="InterPro" id="IPR006366">
    <property type="entry name" value="CobA/CysG_C"/>
</dbReference>
<comment type="pathway">
    <text evidence="7">Porphyrin-containing compound metabolism; siroheme biosynthesis; precorrin-2 from uroporphyrinogen III: step 1/1.</text>
</comment>
<evidence type="ECO:0000256" key="5">
    <source>
        <dbReference type="ARBA" id="ARBA00022691"/>
    </source>
</evidence>
<evidence type="ECO:0000256" key="2">
    <source>
        <dbReference type="ARBA" id="ARBA00012162"/>
    </source>
</evidence>
<dbReference type="InterPro" id="IPR014776">
    <property type="entry name" value="4pyrrole_Mease_sub2"/>
</dbReference>
<dbReference type="InterPro" id="IPR050161">
    <property type="entry name" value="Siro_Cobalamin_biosynth"/>
</dbReference>
<dbReference type="Proteomes" id="UP001348817">
    <property type="component" value="Chromosome"/>
</dbReference>
<dbReference type="InterPro" id="IPR003043">
    <property type="entry name" value="Uropor_MeTrfase_CS"/>
</dbReference>
<dbReference type="CDD" id="cd11642">
    <property type="entry name" value="SUMT"/>
    <property type="match status" value="1"/>
</dbReference>
<sequence length="260" mass="27797">MIREPKLTLVGAGPGDPELLTLKAVRILADADVVLYDALINPEILGHINKGAERIFAGKRCGNHYMTQDRINETIVQKALEGKHVVRLKCGDPFVFGRGHEELEAANERGIPTEVVLGVSSVSLPGLYGVPLTRRGVNESYWVVTAVTKNGEVSNDLRLAAQSSATVVILMGLKRITEIMDIFVTQGKAMTPAAVIGKGSHPDGEIVSGNVATLAEKVKNSEIPAPAMIVVGEVARNASEVPLDGLYDDYLIESKSTAYG</sequence>
<dbReference type="EC" id="2.1.1.107" evidence="2"/>
<name>A0AAU9CR67_9BACT</name>
<keyword evidence="4" id="KW-0808">Transferase</keyword>
<proteinExistence type="inferred from homology"/>
<dbReference type="NCBIfam" id="NF004790">
    <property type="entry name" value="PRK06136.1"/>
    <property type="match status" value="1"/>
</dbReference>
<dbReference type="InterPro" id="IPR014777">
    <property type="entry name" value="4pyrrole_Mease_sub1"/>
</dbReference>
<organism evidence="9 10">
    <name type="scientific">Fulvitalea axinellae</name>
    <dbReference type="NCBI Taxonomy" id="1182444"/>
    <lineage>
        <taxon>Bacteria</taxon>
        <taxon>Pseudomonadati</taxon>
        <taxon>Bacteroidota</taxon>
        <taxon>Cytophagia</taxon>
        <taxon>Cytophagales</taxon>
        <taxon>Persicobacteraceae</taxon>
        <taxon>Fulvitalea</taxon>
    </lineage>
</organism>
<dbReference type="Pfam" id="PF00590">
    <property type="entry name" value="TP_methylase"/>
    <property type="match status" value="1"/>
</dbReference>
<dbReference type="NCBIfam" id="TIGR01469">
    <property type="entry name" value="cobA_cysG_Cterm"/>
    <property type="match status" value="1"/>
</dbReference>
<evidence type="ECO:0000313" key="9">
    <source>
        <dbReference type="EMBL" id="BDD08934.1"/>
    </source>
</evidence>
<dbReference type="RefSeq" id="WP_338394160.1">
    <property type="nucleotide sequence ID" value="NZ_AP025314.1"/>
</dbReference>
<evidence type="ECO:0000256" key="3">
    <source>
        <dbReference type="ARBA" id="ARBA00022603"/>
    </source>
</evidence>
<dbReference type="Gene3D" id="3.40.1010.10">
    <property type="entry name" value="Cobalt-precorrin-4 Transmethylase, Domain 1"/>
    <property type="match status" value="1"/>
</dbReference>
<dbReference type="GO" id="GO:0019354">
    <property type="term" value="P:siroheme biosynthetic process"/>
    <property type="evidence" value="ECO:0007669"/>
    <property type="project" value="InterPro"/>
</dbReference>
<dbReference type="InterPro" id="IPR000878">
    <property type="entry name" value="4pyrrol_Mease"/>
</dbReference>
<evidence type="ECO:0000256" key="4">
    <source>
        <dbReference type="ARBA" id="ARBA00022679"/>
    </source>
</evidence>
<gene>
    <name evidence="9" type="ORF">FUAX_13660</name>
</gene>
<evidence type="ECO:0000259" key="8">
    <source>
        <dbReference type="Pfam" id="PF00590"/>
    </source>
</evidence>
<dbReference type="Gene3D" id="3.30.950.10">
    <property type="entry name" value="Methyltransferase, Cobalt-precorrin-4 Transmethylase, Domain 2"/>
    <property type="match status" value="1"/>
</dbReference>
<keyword evidence="6" id="KW-0627">Porphyrin biosynthesis</keyword>
<evidence type="ECO:0000256" key="1">
    <source>
        <dbReference type="ARBA" id="ARBA00005879"/>
    </source>
</evidence>
<evidence type="ECO:0000313" key="10">
    <source>
        <dbReference type="Proteomes" id="UP001348817"/>
    </source>
</evidence>
<feature type="domain" description="Tetrapyrrole methylase" evidence="8">
    <location>
        <begin position="6"/>
        <end position="214"/>
    </location>
</feature>
<comment type="similarity">
    <text evidence="1">Belongs to the precorrin methyltransferase family.</text>
</comment>
<dbReference type="GO" id="GO:0032259">
    <property type="term" value="P:methylation"/>
    <property type="evidence" value="ECO:0007669"/>
    <property type="project" value="UniProtKB-KW"/>
</dbReference>
<dbReference type="FunFam" id="3.40.1010.10:FF:000001">
    <property type="entry name" value="Siroheme synthase"/>
    <property type="match status" value="1"/>
</dbReference>
<evidence type="ECO:0000256" key="6">
    <source>
        <dbReference type="ARBA" id="ARBA00023244"/>
    </source>
</evidence>
<keyword evidence="5" id="KW-0949">S-adenosyl-L-methionine</keyword>
<dbReference type="AlphaFoldDB" id="A0AAU9CR67"/>
<dbReference type="KEGG" id="fax:FUAX_13660"/>
<reference evidence="9 10" key="1">
    <citation type="submission" date="2021-12" db="EMBL/GenBank/DDBJ databases">
        <title>Genome sequencing of bacteria with rrn-lacking chromosome and rrn-plasmid.</title>
        <authorList>
            <person name="Anda M."/>
            <person name="Iwasaki W."/>
        </authorList>
    </citation>
    <scope>NUCLEOTIDE SEQUENCE [LARGE SCALE GENOMIC DNA]</scope>
    <source>
        <strain evidence="9 10">DSM 100852</strain>
    </source>
</reference>
<dbReference type="InterPro" id="IPR035996">
    <property type="entry name" value="4pyrrol_Methylase_sf"/>
</dbReference>
<dbReference type="SUPFAM" id="SSF53790">
    <property type="entry name" value="Tetrapyrrole methylase"/>
    <property type="match status" value="1"/>
</dbReference>
<keyword evidence="10" id="KW-1185">Reference proteome</keyword>
<dbReference type="EMBL" id="AP025314">
    <property type="protein sequence ID" value="BDD08934.1"/>
    <property type="molecule type" value="Genomic_DNA"/>
</dbReference>
<dbReference type="PANTHER" id="PTHR45790:SF3">
    <property type="entry name" value="S-ADENOSYL-L-METHIONINE-DEPENDENT UROPORPHYRINOGEN III METHYLTRANSFERASE, CHLOROPLASTIC"/>
    <property type="match status" value="1"/>
</dbReference>
<evidence type="ECO:0000256" key="7">
    <source>
        <dbReference type="ARBA" id="ARBA00025705"/>
    </source>
</evidence>
<protein>
    <recommendedName>
        <fullName evidence="2">uroporphyrinogen-III C-methyltransferase</fullName>
        <ecNumber evidence="2">2.1.1.107</ecNumber>
    </recommendedName>
</protein>
<accession>A0AAU9CR67</accession>